<dbReference type="Gene3D" id="3.40.50.720">
    <property type="entry name" value="NAD(P)-binding Rossmann-like Domain"/>
    <property type="match status" value="1"/>
</dbReference>
<evidence type="ECO:0000259" key="2">
    <source>
        <dbReference type="Pfam" id="PF01370"/>
    </source>
</evidence>
<dbReference type="SUPFAM" id="SSF51735">
    <property type="entry name" value="NAD(P)-binding Rossmann-fold domains"/>
    <property type="match status" value="1"/>
</dbReference>
<gene>
    <name evidence="3" type="ORF">P4H66_18060</name>
</gene>
<keyword evidence="3" id="KW-0456">Lyase</keyword>
<comment type="similarity">
    <text evidence="1">Belongs to the NAD(P)-dependent epimerase/dehydratase family.</text>
</comment>
<proteinExistence type="inferred from homology"/>
<dbReference type="InterPro" id="IPR036291">
    <property type="entry name" value="NAD(P)-bd_dom_sf"/>
</dbReference>
<organism evidence="3 4">
    <name type="scientific">Paenibacillus dokdonensis</name>
    <dbReference type="NCBI Taxonomy" id="2567944"/>
    <lineage>
        <taxon>Bacteria</taxon>
        <taxon>Bacillati</taxon>
        <taxon>Bacillota</taxon>
        <taxon>Bacilli</taxon>
        <taxon>Bacillales</taxon>
        <taxon>Paenibacillaceae</taxon>
        <taxon>Paenibacillus</taxon>
    </lineage>
</organism>
<name>A0ABU6GRL1_9BACL</name>
<reference evidence="3 4" key="1">
    <citation type="submission" date="2023-03" db="EMBL/GenBank/DDBJ databases">
        <title>Bacillus Genome Sequencing.</title>
        <authorList>
            <person name="Dunlap C."/>
        </authorList>
    </citation>
    <scope>NUCLEOTIDE SEQUENCE [LARGE SCALE GENOMIC DNA]</scope>
    <source>
        <strain evidence="3 4">BD-525</strain>
    </source>
</reference>
<evidence type="ECO:0000256" key="1">
    <source>
        <dbReference type="ARBA" id="ARBA00007637"/>
    </source>
</evidence>
<dbReference type="RefSeq" id="WP_326089393.1">
    <property type="nucleotide sequence ID" value="NZ_JARLKZ010000014.1"/>
</dbReference>
<feature type="domain" description="NAD-dependent epimerase/dehydratase" evidence="2">
    <location>
        <begin position="12"/>
        <end position="235"/>
    </location>
</feature>
<dbReference type="Proteomes" id="UP001344632">
    <property type="component" value="Unassembled WGS sequence"/>
</dbReference>
<dbReference type="Pfam" id="PF01370">
    <property type="entry name" value="Epimerase"/>
    <property type="match status" value="1"/>
</dbReference>
<protein>
    <submittedName>
        <fullName evidence="3">GDP-mannose 4,6-dehydratase</fullName>
        <ecNumber evidence="3">4.2.1.47</ecNumber>
    </submittedName>
</protein>
<dbReference type="EMBL" id="JARLKZ010000014">
    <property type="protein sequence ID" value="MEC0241722.1"/>
    <property type="molecule type" value="Genomic_DNA"/>
</dbReference>
<dbReference type="InterPro" id="IPR001509">
    <property type="entry name" value="Epimerase_deHydtase"/>
</dbReference>
<evidence type="ECO:0000313" key="3">
    <source>
        <dbReference type="EMBL" id="MEC0241722.1"/>
    </source>
</evidence>
<evidence type="ECO:0000313" key="4">
    <source>
        <dbReference type="Proteomes" id="UP001344632"/>
    </source>
</evidence>
<dbReference type="PANTHER" id="PTHR43000">
    <property type="entry name" value="DTDP-D-GLUCOSE 4,6-DEHYDRATASE-RELATED"/>
    <property type="match status" value="1"/>
</dbReference>
<dbReference type="Gene3D" id="3.90.25.10">
    <property type="entry name" value="UDP-galactose 4-epimerase, domain 1"/>
    <property type="match status" value="1"/>
</dbReference>
<sequence>MDERASFRKRVILITGASGFTGGHACRYFAGKGLQVAAIVRKIPLGQFPEGIMYYACDLLNKHGLEKLVQSIAPDYVLHLGGKNSVPESWENPLLYMETNVLPTIYLLNSLRALPSCRIVIAGSMAVFPLASPFQPPHPYSLSKSLQKAAALSWEVLFGQAVILAEPSNLIGPGPSTGFCALLARHIAACEYEGKTASFKISSRNARRDFLDVRDAVKAYDLLLKKGTPGHTVTISSGTQHTLEKIALSMMNIAGSKAPLEWGDEPDSSVSLELQPSGEGMAKLGWKPEIPLETSLHDVLQHFHKREGGAL</sequence>
<comment type="caution">
    <text evidence="3">The sequence shown here is derived from an EMBL/GenBank/DDBJ whole genome shotgun (WGS) entry which is preliminary data.</text>
</comment>
<keyword evidence="4" id="KW-1185">Reference proteome</keyword>
<dbReference type="GO" id="GO:0008446">
    <property type="term" value="F:GDP-mannose 4,6-dehydratase activity"/>
    <property type="evidence" value="ECO:0007669"/>
    <property type="project" value="UniProtKB-EC"/>
</dbReference>
<accession>A0ABU6GRL1</accession>
<dbReference type="EC" id="4.2.1.47" evidence="3"/>